<dbReference type="InterPro" id="IPR010226">
    <property type="entry name" value="NADH_quinone_OxRdtase_chainI"/>
</dbReference>
<dbReference type="GO" id="GO:0016020">
    <property type="term" value="C:membrane"/>
    <property type="evidence" value="ECO:0007669"/>
    <property type="project" value="InterPro"/>
</dbReference>
<dbReference type="EMBL" id="LSRQ01001408">
    <property type="protein sequence ID" value="OAY77965.1"/>
    <property type="molecule type" value="Genomic_DNA"/>
</dbReference>
<gene>
    <name evidence="3" type="ORF">ACMD2_23675</name>
</gene>
<keyword evidence="2" id="KW-0732">Signal</keyword>
<dbReference type="GO" id="GO:0032981">
    <property type="term" value="P:mitochondrial respiratory chain complex I assembly"/>
    <property type="evidence" value="ECO:0007669"/>
    <property type="project" value="TreeGrafter"/>
</dbReference>
<evidence type="ECO:0000256" key="2">
    <source>
        <dbReference type="SAM" id="SignalP"/>
    </source>
</evidence>
<dbReference type="InterPro" id="IPR001684">
    <property type="entry name" value="Ribosomal_bL27"/>
</dbReference>
<dbReference type="GO" id="GO:0006412">
    <property type="term" value="P:translation"/>
    <property type="evidence" value="ECO:0007669"/>
    <property type="project" value="InterPro"/>
</dbReference>
<evidence type="ECO:0000313" key="4">
    <source>
        <dbReference type="Proteomes" id="UP000092600"/>
    </source>
</evidence>
<dbReference type="GO" id="GO:0005840">
    <property type="term" value="C:ribosome"/>
    <property type="evidence" value="ECO:0007669"/>
    <property type="project" value="InterPro"/>
</dbReference>
<dbReference type="Proteomes" id="UP000092600">
    <property type="component" value="Unassembled WGS sequence"/>
</dbReference>
<comment type="caution">
    <text evidence="3">The sequence shown here is derived from an EMBL/GenBank/DDBJ whole genome shotgun (WGS) entry which is preliminary data.</text>
</comment>
<dbReference type="PANTHER" id="PTHR10849">
    <property type="entry name" value="NADH DEHYDROGENASE UBIQUINONE IRON-SULFUR PROTEIN 8, MITOCHONDRIAL"/>
    <property type="match status" value="1"/>
</dbReference>
<dbReference type="GO" id="GO:0005739">
    <property type="term" value="C:mitochondrion"/>
    <property type="evidence" value="ECO:0007669"/>
    <property type="project" value="GOC"/>
</dbReference>
<reference evidence="3 4" key="1">
    <citation type="journal article" date="2016" name="DNA Res.">
        <title>The draft genome of MD-2 pineapple using hybrid error correction of long reads.</title>
        <authorList>
            <person name="Redwan R.M."/>
            <person name="Saidin A."/>
            <person name="Kumar S.V."/>
        </authorList>
    </citation>
    <scope>NUCLEOTIDE SEQUENCE [LARGE SCALE GENOMIC DNA]</scope>
    <source>
        <strain evidence="4">cv. MD2</strain>
        <tissue evidence="3">Leaf</tissue>
    </source>
</reference>
<proteinExistence type="predicted"/>
<dbReference type="Pfam" id="PF01016">
    <property type="entry name" value="Ribosomal_L27"/>
    <property type="match status" value="1"/>
</dbReference>
<dbReference type="AlphaFoldDB" id="A0A199VML8"/>
<evidence type="ECO:0000313" key="3">
    <source>
        <dbReference type="EMBL" id="OAY77965.1"/>
    </source>
</evidence>
<feature type="chain" id="PRO_5008285981" evidence="2">
    <location>
        <begin position="21"/>
        <end position="317"/>
    </location>
</feature>
<feature type="signal peptide" evidence="2">
    <location>
        <begin position="1"/>
        <end position="20"/>
    </location>
</feature>
<comment type="cofactor">
    <cofactor evidence="1">
        <name>[4Fe-4S] cluster</name>
        <dbReference type="ChEBI" id="CHEBI:49883"/>
    </cofactor>
</comment>
<dbReference type="GO" id="GO:0051539">
    <property type="term" value="F:4 iron, 4 sulfur cluster binding"/>
    <property type="evidence" value="ECO:0007669"/>
    <property type="project" value="InterPro"/>
</dbReference>
<organism evidence="3 4">
    <name type="scientific">Ananas comosus</name>
    <name type="common">Pineapple</name>
    <name type="synonym">Ananas ananas</name>
    <dbReference type="NCBI Taxonomy" id="4615"/>
    <lineage>
        <taxon>Eukaryota</taxon>
        <taxon>Viridiplantae</taxon>
        <taxon>Streptophyta</taxon>
        <taxon>Embryophyta</taxon>
        <taxon>Tracheophyta</taxon>
        <taxon>Spermatophyta</taxon>
        <taxon>Magnoliopsida</taxon>
        <taxon>Liliopsida</taxon>
        <taxon>Poales</taxon>
        <taxon>Bromeliaceae</taxon>
        <taxon>Bromelioideae</taxon>
        <taxon>Ananas</taxon>
    </lineage>
</organism>
<sequence length="317" mass="34839">MVRELLEVVLALLSSGLAAADLCWLMRPRRPRVATSGEAAKLGASSATTAALLRRSRSFSSTNAVAPTLAAAAAEASATGAAAAAEVVAEHQETVMSLATICKRVGLKDLVSNVPIYSSTTESSGGLGLIFKRWATEKTAGSTKNGRDSNPKYLGVKKFGGEAKLDNLQCIAKYLQHSPRPGSSKFKDDEEREQLAKEIAKDWSADKLSLRKGPLEPSLSWRACSKTLSNWEERYAQHRPSQLKQKNVKMVVVELLVHLLWYCQEACPVDAIVEGPNFEFATETHEELLYDKEKLLENGDRWETEIAENLRSESLYR</sequence>
<protein>
    <submittedName>
        <fullName evidence="3">NADH dehydrogenase (Ubiquinone) iron-sulfur protein 8, mitochondrial</fullName>
    </submittedName>
</protein>
<name>A0A199VML8_ANACO</name>
<dbReference type="PANTHER" id="PTHR10849:SF20">
    <property type="entry name" value="NADH DEHYDROGENASE [UBIQUINONE] IRON-SULFUR PROTEIN 8, MITOCHONDRIAL"/>
    <property type="match status" value="1"/>
</dbReference>
<keyword evidence="3" id="KW-0830">Ubiquinone</keyword>
<dbReference type="Gene3D" id="3.30.70.3270">
    <property type="match status" value="1"/>
</dbReference>
<accession>A0A199VML8</accession>
<dbReference type="GO" id="GO:0006120">
    <property type="term" value="P:mitochondrial electron transport, NADH to ubiquinone"/>
    <property type="evidence" value="ECO:0007669"/>
    <property type="project" value="TreeGrafter"/>
</dbReference>
<dbReference type="SUPFAM" id="SSF110324">
    <property type="entry name" value="Ribosomal L27 protein-like"/>
    <property type="match status" value="1"/>
</dbReference>
<dbReference type="GO" id="GO:0003735">
    <property type="term" value="F:structural constituent of ribosome"/>
    <property type="evidence" value="ECO:0007669"/>
    <property type="project" value="InterPro"/>
</dbReference>
<evidence type="ECO:0000256" key="1">
    <source>
        <dbReference type="ARBA" id="ARBA00001966"/>
    </source>
</evidence>
<dbReference type="GO" id="GO:0003954">
    <property type="term" value="F:NADH dehydrogenase activity"/>
    <property type="evidence" value="ECO:0007669"/>
    <property type="project" value="TreeGrafter"/>
</dbReference>
<dbReference type="STRING" id="4615.A0A199VML8"/>